<reference evidence="3 4" key="1">
    <citation type="submission" date="2019-02" db="EMBL/GenBank/DDBJ databases">
        <title>Genomic Encyclopedia of Type Strains, Phase IV (KMG-IV): sequencing the most valuable type-strain genomes for metagenomic binning, comparative biology and taxonomic classification.</title>
        <authorList>
            <person name="Goeker M."/>
        </authorList>
    </citation>
    <scope>NUCLEOTIDE SEQUENCE [LARGE SCALE GENOMIC DNA]</scope>
    <source>
        <strain evidence="3 4">DSM 16618</strain>
    </source>
</reference>
<dbReference type="Pfam" id="PF13387">
    <property type="entry name" value="Lnb_N"/>
    <property type="match status" value="1"/>
</dbReference>
<keyword evidence="1" id="KW-0812">Transmembrane</keyword>
<dbReference type="Proteomes" id="UP000292039">
    <property type="component" value="Unassembled WGS sequence"/>
</dbReference>
<dbReference type="EMBL" id="SGWZ01000002">
    <property type="protein sequence ID" value="RZS70408.1"/>
    <property type="molecule type" value="Genomic_DNA"/>
</dbReference>
<keyword evidence="1" id="KW-1133">Transmembrane helix</keyword>
<proteinExistence type="predicted"/>
<name>A0A4Q7MP80_9BURK</name>
<keyword evidence="1" id="KW-0472">Membrane</keyword>
<feature type="transmembrane region" description="Helical" evidence="1">
    <location>
        <begin position="54"/>
        <end position="73"/>
    </location>
</feature>
<evidence type="ECO:0000256" key="1">
    <source>
        <dbReference type="SAM" id="Phobius"/>
    </source>
</evidence>
<protein>
    <submittedName>
        <fullName evidence="3">Uncharacterized protein DUF4105</fullName>
    </submittedName>
</protein>
<sequence length="362" mass="40413">MTKRCFLHPDPAGRPPGPWLTALRWLLLALGACLIAGFFVWGCLALWYQAVPGWRWVVMPVWLALGLAVLCVFCRGACRRRRAAWVYGLGLLAGVLVLGWWANLRPSHDRVWADDVAQLLEADIDGNHVTLHNVRNFDWRSETDYTPRWETREYDLDELVSGDLLLSYWMGPAIAHTLVSFGFADGRQLVFSLEIRKESHETFSAIAGFFRQYEAVLIAADENDIVRVRTNARGEDVQLYRLALTPAQLQAAFLGYVHEAQSIRSTPRFYNTLTSNCTTIVVDLARQIADGLPLDYRVLLSGYFDEYAYELGGLTPGLDFLTLRQAGNITARARAFTGTLAEFPAAIRQGIPAMASTGGAAQ</sequence>
<dbReference type="InterPro" id="IPR025178">
    <property type="entry name" value="Lnb_N"/>
</dbReference>
<dbReference type="AlphaFoldDB" id="A0A4Q7MP80"/>
<evidence type="ECO:0000259" key="2">
    <source>
        <dbReference type="Pfam" id="PF13387"/>
    </source>
</evidence>
<gene>
    <name evidence="3" type="ORF">EV679_1815</name>
</gene>
<feature type="transmembrane region" description="Helical" evidence="1">
    <location>
        <begin position="85"/>
        <end position="102"/>
    </location>
</feature>
<comment type="caution">
    <text evidence="3">The sequence shown here is derived from an EMBL/GenBank/DDBJ whole genome shotgun (WGS) entry which is preliminary data.</text>
</comment>
<evidence type="ECO:0000313" key="3">
    <source>
        <dbReference type="EMBL" id="RZS70408.1"/>
    </source>
</evidence>
<evidence type="ECO:0000313" key="4">
    <source>
        <dbReference type="Proteomes" id="UP000292039"/>
    </source>
</evidence>
<feature type="transmembrane region" description="Helical" evidence="1">
    <location>
        <begin position="25"/>
        <end position="48"/>
    </location>
</feature>
<dbReference type="RefSeq" id="WP_127774085.1">
    <property type="nucleotide sequence ID" value="NZ_CBCSEB010000001.1"/>
</dbReference>
<feature type="domain" description="Lnb N-terminal periplasmic" evidence="2">
    <location>
        <begin position="145"/>
        <end position="302"/>
    </location>
</feature>
<accession>A0A4Q7MP80</accession>
<organism evidence="3 4">
    <name type="scientific">Kerstersia gyiorum</name>
    <dbReference type="NCBI Taxonomy" id="206506"/>
    <lineage>
        <taxon>Bacteria</taxon>
        <taxon>Pseudomonadati</taxon>
        <taxon>Pseudomonadota</taxon>
        <taxon>Betaproteobacteria</taxon>
        <taxon>Burkholderiales</taxon>
        <taxon>Alcaligenaceae</taxon>
        <taxon>Kerstersia</taxon>
    </lineage>
</organism>